<dbReference type="InterPro" id="IPR046360">
    <property type="entry name" value="T-box_DNA-bd"/>
</dbReference>
<evidence type="ECO:0000256" key="2">
    <source>
        <dbReference type="ARBA" id="ARBA00023015"/>
    </source>
</evidence>
<dbReference type="RefSeq" id="XP_034055247.1">
    <property type="nucleotide sequence ID" value="XM_034199356.1"/>
</dbReference>
<dbReference type="Pfam" id="PF00907">
    <property type="entry name" value="T-box"/>
    <property type="match status" value="1"/>
</dbReference>
<proteinExistence type="predicted"/>
<evidence type="ECO:0000259" key="8">
    <source>
        <dbReference type="PROSITE" id="PS50252"/>
    </source>
</evidence>
<dbReference type="GO" id="GO:0001708">
    <property type="term" value="P:cell fate specification"/>
    <property type="evidence" value="ECO:0007669"/>
    <property type="project" value="TreeGrafter"/>
</dbReference>
<evidence type="ECO:0000256" key="1">
    <source>
        <dbReference type="ARBA" id="ARBA00004123"/>
    </source>
</evidence>
<feature type="compositionally biased region" description="Basic and acidic residues" evidence="7">
    <location>
        <begin position="315"/>
        <end position="330"/>
    </location>
</feature>
<feature type="region of interest" description="Disordered" evidence="7">
    <location>
        <begin position="291"/>
        <end position="388"/>
    </location>
</feature>
<dbReference type="PANTHER" id="PTHR11267:SF181">
    <property type="entry name" value="OPTOMOTOR-BLIND PROTEIN"/>
    <property type="match status" value="1"/>
</dbReference>
<evidence type="ECO:0000256" key="7">
    <source>
        <dbReference type="SAM" id="MobiDB-lite"/>
    </source>
</evidence>
<dbReference type="GeneID" id="117535037"/>
<evidence type="ECO:0000256" key="4">
    <source>
        <dbReference type="ARBA" id="ARBA00023163"/>
    </source>
</evidence>
<dbReference type="KEGG" id="gacu:117535037"/>
<dbReference type="CDD" id="cd20188">
    <property type="entry name" value="T-box_TBX2_3-like"/>
    <property type="match status" value="1"/>
</dbReference>
<feature type="region of interest" description="Disordered" evidence="7">
    <location>
        <begin position="561"/>
        <end position="580"/>
    </location>
</feature>
<dbReference type="PROSITE" id="PS01264">
    <property type="entry name" value="TBOX_2"/>
    <property type="match status" value="1"/>
</dbReference>
<keyword evidence="5 6" id="KW-0539">Nucleus</keyword>
<comment type="subcellular location">
    <subcellularLocation>
        <location evidence="1 6">Nucleus</location>
    </subcellularLocation>
</comment>
<evidence type="ECO:0000256" key="3">
    <source>
        <dbReference type="ARBA" id="ARBA00023125"/>
    </source>
</evidence>
<dbReference type="InParanoid" id="A0A6P8T8Z8"/>
<dbReference type="Gene3D" id="2.60.40.820">
    <property type="entry name" value="Transcription factor, T-box"/>
    <property type="match status" value="1"/>
</dbReference>
<dbReference type="SMART" id="SM00425">
    <property type="entry name" value="TBOX"/>
    <property type="match status" value="1"/>
</dbReference>
<protein>
    <submittedName>
        <fullName evidence="10">T-box transcription factor TBX3-like</fullName>
    </submittedName>
</protein>
<dbReference type="OrthoDB" id="7442607at2759"/>
<keyword evidence="3 6" id="KW-0238">DNA-binding</keyword>
<dbReference type="GO" id="GO:0000785">
    <property type="term" value="C:chromatin"/>
    <property type="evidence" value="ECO:0007669"/>
    <property type="project" value="TreeGrafter"/>
</dbReference>
<dbReference type="GO" id="GO:0000978">
    <property type="term" value="F:RNA polymerase II cis-regulatory region sequence-specific DNA binding"/>
    <property type="evidence" value="ECO:0007669"/>
    <property type="project" value="InterPro"/>
</dbReference>
<dbReference type="GO" id="GO:0045893">
    <property type="term" value="P:positive regulation of DNA-templated transcription"/>
    <property type="evidence" value="ECO:0007669"/>
    <property type="project" value="InterPro"/>
</dbReference>
<dbReference type="GO" id="GO:0000981">
    <property type="term" value="F:DNA-binding transcription factor activity, RNA polymerase II-specific"/>
    <property type="evidence" value="ECO:0007669"/>
    <property type="project" value="TreeGrafter"/>
</dbReference>
<keyword evidence="4" id="KW-0804">Transcription</keyword>
<comment type="caution">
    <text evidence="6">Lacks conserved residue(s) required for the propagation of feature annotation.</text>
</comment>
<dbReference type="InterPro" id="IPR036960">
    <property type="entry name" value="T-box_sf"/>
</dbReference>
<feature type="domain" description="T-box" evidence="8">
    <location>
        <begin position="120"/>
        <end position="298"/>
    </location>
</feature>
<feature type="compositionally biased region" description="Basic and acidic residues" evidence="7">
    <location>
        <begin position="336"/>
        <end position="365"/>
    </location>
</feature>
<keyword evidence="2" id="KW-0805">Transcription regulation</keyword>
<evidence type="ECO:0000256" key="6">
    <source>
        <dbReference type="PROSITE-ProRule" id="PRU00201"/>
    </source>
</evidence>
<gene>
    <name evidence="10" type="primary">LOC117535037</name>
</gene>
<evidence type="ECO:0000313" key="9">
    <source>
        <dbReference type="Proteomes" id="UP000515161"/>
    </source>
</evidence>
<dbReference type="PROSITE" id="PS01283">
    <property type="entry name" value="TBOX_1"/>
    <property type="match status" value="1"/>
</dbReference>
<dbReference type="PANTHER" id="PTHR11267">
    <property type="entry name" value="T-BOX PROTEIN-RELATED"/>
    <property type="match status" value="1"/>
</dbReference>
<dbReference type="SUPFAM" id="SSF49417">
    <property type="entry name" value="p53-like transcription factors"/>
    <property type="match status" value="1"/>
</dbReference>
<feature type="compositionally biased region" description="Acidic residues" evidence="7">
    <location>
        <begin position="563"/>
        <end position="574"/>
    </location>
</feature>
<evidence type="ECO:0000313" key="10">
    <source>
        <dbReference type="RefSeq" id="XP_034055247.1"/>
    </source>
</evidence>
<dbReference type="PROSITE" id="PS50252">
    <property type="entry name" value="TBOX_3"/>
    <property type="match status" value="1"/>
</dbReference>
<feature type="compositionally biased region" description="Polar residues" evidence="7">
    <location>
        <begin position="370"/>
        <end position="379"/>
    </location>
</feature>
<keyword evidence="9" id="KW-1185">Reference proteome</keyword>
<dbReference type="InterPro" id="IPR002070">
    <property type="entry name" value="TF_Brachyury"/>
</dbReference>
<sequence>MSFSEYSNVYVYRYVTKQKSCVKFTFTLETMRSFSEPCVPGEEPQIFPTRLGDSARHGTILSGPSLFSAMALASRSSTDPGLDAGARPVTLQSQPEQILCRPPGILEERGLTEDEPKVYLEAKNLWTQFHKFGTEMVITKSGRRMFPPLKARCTGMDRAARYVVLMDIVAADDCRFKFHNSRWMVAGKADPEMPKRMYIHPDSPATGEQWMSKVVNFHKLKLTNNISDKHGFTILNSMHKYQPRFHIVKAPDIQKLPYSTFRTYVFSETQFIAVTAYQNDKITQLKIDNNPFAKGFRDTGNGRREKRKLQHSSQRSKEMRLADVESESVKSSDNSKSSDAHESESDKEENVKDNPGEQRDTESEPKVSTAGRTLQTSVQRGVDPRQSRVLSMSADGAGRCQPKDSDEEPFCRGLAHCCVYPADYNGPLRDPRSLLLSAQVNSWSSCAPLGQAGPGGLSLQAAPVRAAGTSGFPTGLQQHAPDLVGLSHFGGFLLYPYSSFPAASAHYLLPSVRSRVDLRAYPSIHTQDYIPSPMMSSFVPALGGGGLKYLAPNLLMLPKTDQDSVEDAETDCNQDESQTG</sequence>
<dbReference type="AlphaFoldDB" id="A0A6P8T8Z8"/>
<dbReference type="InterPro" id="IPR001699">
    <property type="entry name" value="TF_T-box"/>
</dbReference>
<dbReference type="InterPro" id="IPR018186">
    <property type="entry name" value="TF_T-box_CS"/>
</dbReference>
<accession>A0A6P8T8Z8</accession>
<organism evidence="9 10">
    <name type="scientific">Gymnodraco acuticeps</name>
    <name type="common">Antarctic dragonfish</name>
    <dbReference type="NCBI Taxonomy" id="8218"/>
    <lineage>
        <taxon>Eukaryota</taxon>
        <taxon>Metazoa</taxon>
        <taxon>Chordata</taxon>
        <taxon>Craniata</taxon>
        <taxon>Vertebrata</taxon>
        <taxon>Euteleostomi</taxon>
        <taxon>Actinopterygii</taxon>
        <taxon>Neopterygii</taxon>
        <taxon>Teleostei</taxon>
        <taxon>Neoteleostei</taxon>
        <taxon>Acanthomorphata</taxon>
        <taxon>Eupercaria</taxon>
        <taxon>Perciformes</taxon>
        <taxon>Notothenioidei</taxon>
        <taxon>Bathydraconidae</taxon>
        <taxon>Gymnodraco</taxon>
    </lineage>
</organism>
<name>A0A6P8T8Z8_GYMAC</name>
<evidence type="ECO:0000256" key="5">
    <source>
        <dbReference type="ARBA" id="ARBA00023242"/>
    </source>
</evidence>
<dbReference type="PRINTS" id="PR00938">
    <property type="entry name" value="BRACHYURY"/>
</dbReference>
<dbReference type="GO" id="GO:0005634">
    <property type="term" value="C:nucleus"/>
    <property type="evidence" value="ECO:0007669"/>
    <property type="project" value="UniProtKB-SubCell"/>
</dbReference>
<reference evidence="10" key="1">
    <citation type="submission" date="2025-08" db="UniProtKB">
        <authorList>
            <consortium name="RefSeq"/>
        </authorList>
    </citation>
    <scope>IDENTIFICATION</scope>
</reference>
<dbReference type="Proteomes" id="UP000515161">
    <property type="component" value="Unplaced"/>
</dbReference>
<dbReference type="FunFam" id="2.60.40.820:FF:000003">
    <property type="entry name" value="T-box transcription factor TBX3"/>
    <property type="match status" value="1"/>
</dbReference>
<dbReference type="InterPro" id="IPR008967">
    <property type="entry name" value="p53-like_TF_DNA-bd_sf"/>
</dbReference>
<dbReference type="PRINTS" id="PR00937">
    <property type="entry name" value="TBOX"/>
</dbReference>